<dbReference type="Pfam" id="PF01738">
    <property type="entry name" value="DLH"/>
    <property type="match status" value="1"/>
</dbReference>
<dbReference type="Gene3D" id="3.40.50.1820">
    <property type="entry name" value="alpha/beta hydrolase"/>
    <property type="match status" value="1"/>
</dbReference>
<evidence type="ECO:0000313" key="2">
    <source>
        <dbReference type="EMBL" id="KAF9882698.1"/>
    </source>
</evidence>
<dbReference type="Proteomes" id="UP001194746">
    <property type="component" value="Unassembled WGS sequence"/>
</dbReference>
<comment type="caution">
    <text evidence="2">The sequence shown here is derived from an EMBL/GenBank/DDBJ whole genome shotgun (WGS) entry which is preliminary data.</text>
</comment>
<dbReference type="PANTHER" id="PTHR17630:SF44">
    <property type="entry name" value="PROTEIN AIM2"/>
    <property type="match status" value="1"/>
</dbReference>
<dbReference type="AlphaFoldDB" id="A0AAD4CAG9"/>
<sequence length="240" mass="26049">MTSNAPSSCCITGVKHEGEPQGARGLYLIPPDRSTKRAVLLLTDVIGHRFINAQLIADQLSVNGFLVIMPDLFHGDPVQLNRPGAFDLMAWLKGPPGHLPDMVDLVVRDVIGEMRANMGCQRIGAVGYCIGAKYAVRFLRLGLCDAAYIAHPSFVEAEELRRVGGPLSISAAQVDSIFPAPKRHESEAILSTLGYPYQINLLGGVEHGFAVRADISKPNLKFAKEHAFIQAVSWLSEHIG</sequence>
<reference evidence="2" key="2">
    <citation type="submission" date="2020-02" db="EMBL/GenBank/DDBJ databases">
        <authorList>
            <person name="Gilchrist C.L.M."/>
            <person name="Chooi Y.-H."/>
        </authorList>
    </citation>
    <scope>NUCLEOTIDE SEQUENCE</scope>
    <source>
        <strain evidence="2">MST-FP2251</strain>
    </source>
</reference>
<dbReference type="PANTHER" id="PTHR17630">
    <property type="entry name" value="DIENELACTONE HYDROLASE"/>
    <property type="match status" value="1"/>
</dbReference>
<dbReference type="GO" id="GO:0016787">
    <property type="term" value="F:hydrolase activity"/>
    <property type="evidence" value="ECO:0007669"/>
    <property type="project" value="InterPro"/>
</dbReference>
<dbReference type="EMBL" id="VCAU01000235">
    <property type="protein sequence ID" value="KAF9882698.1"/>
    <property type="molecule type" value="Genomic_DNA"/>
</dbReference>
<feature type="domain" description="Dienelactone hydrolase" evidence="1">
    <location>
        <begin position="27"/>
        <end position="238"/>
    </location>
</feature>
<keyword evidence="3" id="KW-1185">Reference proteome</keyword>
<dbReference type="SUPFAM" id="SSF53474">
    <property type="entry name" value="alpha/beta-Hydrolases"/>
    <property type="match status" value="1"/>
</dbReference>
<proteinExistence type="predicted"/>
<name>A0AAD4CAG9_ASPNN</name>
<evidence type="ECO:0000313" key="3">
    <source>
        <dbReference type="Proteomes" id="UP001194746"/>
    </source>
</evidence>
<dbReference type="InterPro" id="IPR029058">
    <property type="entry name" value="AB_hydrolase_fold"/>
</dbReference>
<accession>A0AAD4CAG9</accession>
<reference evidence="2" key="1">
    <citation type="journal article" date="2019" name="Beilstein J. Org. Chem.">
        <title>Nanangenines: drimane sesquiterpenoids as the dominant metabolite cohort of a novel Australian fungus, Aspergillus nanangensis.</title>
        <authorList>
            <person name="Lacey H.J."/>
            <person name="Gilchrist C.L.M."/>
            <person name="Crombie A."/>
            <person name="Kalaitzis J.A."/>
            <person name="Vuong D."/>
            <person name="Rutledge P.J."/>
            <person name="Turner P."/>
            <person name="Pitt J.I."/>
            <person name="Lacey E."/>
            <person name="Chooi Y.H."/>
            <person name="Piggott A.M."/>
        </authorList>
    </citation>
    <scope>NUCLEOTIDE SEQUENCE</scope>
    <source>
        <strain evidence="2">MST-FP2251</strain>
    </source>
</reference>
<evidence type="ECO:0000259" key="1">
    <source>
        <dbReference type="Pfam" id="PF01738"/>
    </source>
</evidence>
<organism evidence="2 3">
    <name type="scientific">Aspergillus nanangensis</name>
    <dbReference type="NCBI Taxonomy" id="2582783"/>
    <lineage>
        <taxon>Eukaryota</taxon>
        <taxon>Fungi</taxon>
        <taxon>Dikarya</taxon>
        <taxon>Ascomycota</taxon>
        <taxon>Pezizomycotina</taxon>
        <taxon>Eurotiomycetes</taxon>
        <taxon>Eurotiomycetidae</taxon>
        <taxon>Eurotiales</taxon>
        <taxon>Aspergillaceae</taxon>
        <taxon>Aspergillus</taxon>
        <taxon>Aspergillus subgen. Circumdati</taxon>
    </lineage>
</organism>
<protein>
    <recommendedName>
        <fullName evidence="1">Dienelactone hydrolase domain-containing protein</fullName>
    </recommendedName>
</protein>
<dbReference type="InterPro" id="IPR002925">
    <property type="entry name" value="Dienelactn_hydro"/>
</dbReference>
<gene>
    <name evidence="2" type="ORF">FE257_005518</name>
</gene>